<organism evidence="3 4">
    <name type="scientific">Linnemannia gamsii</name>
    <dbReference type="NCBI Taxonomy" id="64522"/>
    <lineage>
        <taxon>Eukaryota</taxon>
        <taxon>Fungi</taxon>
        <taxon>Fungi incertae sedis</taxon>
        <taxon>Mucoromycota</taxon>
        <taxon>Mortierellomycotina</taxon>
        <taxon>Mortierellomycetes</taxon>
        <taxon>Mortierellales</taxon>
        <taxon>Mortierellaceae</taxon>
        <taxon>Linnemannia</taxon>
    </lineage>
</organism>
<keyword evidence="1" id="KW-1133">Transmembrane helix</keyword>
<dbReference type="PROSITE" id="PS50042">
    <property type="entry name" value="CNMP_BINDING_3"/>
    <property type="match status" value="1"/>
</dbReference>
<dbReference type="InterPro" id="IPR000595">
    <property type="entry name" value="cNMP-bd_dom"/>
</dbReference>
<feature type="transmembrane region" description="Helical" evidence="1">
    <location>
        <begin position="224"/>
        <end position="246"/>
    </location>
</feature>
<reference evidence="3" key="1">
    <citation type="journal article" date="2020" name="Fungal Divers.">
        <title>Resolving the Mortierellaceae phylogeny through synthesis of multi-gene phylogenetics and phylogenomics.</title>
        <authorList>
            <person name="Vandepol N."/>
            <person name="Liber J."/>
            <person name="Desiro A."/>
            <person name="Na H."/>
            <person name="Kennedy M."/>
            <person name="Barry K."/>
            <person name="Grigoriev I.V."/>
            <person name="Miller A.N."/>
            <person name="O'Donnell K."/>
            <person name="Stajich J.E."/>
            <person name="Bonito G."/>
        </authorList>
    </citation>
    <scope>NUCLEOTIDE SEQUENCE</scope>
    <source>
        <strain evidence="3">NVP60</strain>
    </source>
</reference>
<feature type="domain" description="Cyclic nucleotide-binding" evidence="2">
    <location>
        <begin position="1"/>
        <end position="39"/>
    </location>
</feature>
<keyword evidence="4" id="KW-1185">Reference proteome</keyword>
<comment type="caution">
    <text evidence="3">The sequence shown here is derived from an EMBL/GenBank/DDBJ whole genome shotgun (WGS) entry which is preliminary data.</text>
</comment>
<dbReference type="AlphaFoldDB" id="A0A9P6UR88"/>
<name>A0A9P6UR88_9FUNG</name>
<dbReference type="Proteomes" id="UP000823405">
    <property type="component" value="Unassembled WGS sequence"/>
</dbReference>
<evidence type="ECO:0000313" key="4">
    <source>
        <dbReference type="Proteomes" id="UP000823405"/>
    </source>
</evidence>
<evidence type="ECO:0000259" key="2">
    <source>
        <dbReference type="PROSITE" id="PS50042"/>
    </source>
</evidence>
<dbReference type="OrthoDB" id="2417455at2759"/>
<evidence type="ECO:0000313" key="3">
    <source>
        <dbReference type="EMBL" id="KAG0315829.1"/>
    </source>
</evidence>
<feature type="transmembrane region" description="Helical" evidence="1">
    <location>
        <begin position="40"/>
        <end position="58"/>
    </location>
</feature>
<keyword evidence="1" id="KW-0472">Membrane</keyword>
<feature type="transmembrane region" description="Helical" evidence="1">
    <location>
        <begin position="166"/>
        <end position="186"/>
    </location>
</feature>
<gene>
    <name evidence="3" type="ORF">BGZ97_007767</name>
</gene>
<evidence type="ECO:0000256" key="1">
    <source>
        <dbReference type="SAM" id="Phobius"/>
    </source>
</evidence>
<sequence>MFFGTLALLSFNKDFAAKVKARSRDPMAKASRLYYSKPIFWILLIGSIVVGICLRMILNELRKRDKEAQSKKEALLRLDKDMPPFPITTAKSSTGSLGEVLTKEETQRRLLQVRSRPRIVTGLVLAINLYEIVERLFNREGFLEFQSTPMGLYALYRKSFRLSRRYFWSVATVILYDFCLMIKGLVEVYHNSNASSSSNNSSISTTTAIPLPTIESATAKEESFGVAVAIAVTSTVLDLLTLWYNWQVVKDLQKRNERIAKAKVELRETESSALTFTDEKITTINNEKGQQSSIVWI</sequence>
<keyword evidence="1" id="KW-0812">Transmembrane</keyword>
<accession>A0A9P6UR88</accession>
<dbReference type="EMBL" id="JAAAIN010000348">
    <property type="protein sequence ID" value="KAG0315829.1"/>
    <property type="molecule type" value="Genomic_DNA"/>
</dbReference>
<protein>
    <recommendedName>
        <fullName evidence="2">Cyclic nucleotide-binding domain-containing protein</fullName>
    </recommendedName>
</protein>
<proteinExistence type="predicted"/>